<evidence type="ECO:0000313" key="2">
    <source>
        <dbReference type="Proteomes" id="UP001066276"/>
    </source>
</evidence>
<comment type="caution">
    <text evidence="1">The sequence shown here is derived from an EMBL/GenBank/DDBJ whole genome shotgun (WGS) entry which is preliminary data.</text>
</comment>
<keyword evidence="2" id="KW-1185">Reference proteome</keyword>
<dbReference type="AlphaFoldDB" id="A0AAV7UDC5"/>
<organism evidence="1 2">
    <name type="scientific">Pleurodeles waltl</name>
    <name type="common">Iberian ribbed newt</name>
    <dbReference type="NCBI Taxonomy" id="8319"/>
    <lineage>
        <taxon>Eukaryota</taxon>
        <taxon>Metazoa</taxon>
        <taxon>Chordata</taxon>
        <taxon>Craniata</taxon>
        <taxon>Vertebrata</taxon>
        <taxon>Euteleostomi</taxon>
        <taxon>Amphibia</taxon>
        <taxon>Batrachia</taxon>
        <taxon>Caudata</taxon>
        <taxon>Salamandroidea</taxon>
        <taxon>Salamandridae</taxon>
        <taxon>Pleurodelinae</taxon>
        <taxon>Pleurodeles</taxon>
    </lineage>
</organism>
<dbReference type="EMBL" id="JANPWB010000005">
    <property type="protein sequence ID" value="KAJ1186965.1"/>
    <property type="molecule type" value="Genomic_DNA"/>
</dbReference>
<proteinExistence type="predicted"/>
<sequence>MSEDGPGDLTNYVRTAHPIGIREVCRVVFLTVRDMSGIVQKNKEDSSYSTEWTYEDLDAKIREQTVIVDELSSLKANRVR</sequence>
<gene>
    <name evidence="1" type="ORF">NDU88_003744</name>
</gene>
<dbReference type="Proteomes" id="UP001066276">
    <property type="component" value="Chromosome 3_1"/>
</dbReference>
<accession>A0AAV7UDC5</accession>
<name>A0AAV7UDC5_PLEWA</name>
<protein>
    <submittedName>
        <fullName evidence="1">Uncharacterized protein</fullName>
    </submittedName>
</protein>
<reference evidence="1" key="1">
    <citation type="journal article" date="2022" name="bioRxiv">
        <title>Sequencing and chromosome-scale assembly of the giantPleurodeles waltlgenome.</title>
        <authorList>
            <person name="Brown T."/>
            <person name="Elewa A."/>
            <person name="Iarovenko S."/>
            <person name="Subramanian E."/>
            <person name="Araus A.J."/>
            <person name="Petzold A."/>
            <person name="Susuki M."/>
            <person name="Suzuki K.-i.T."/>
            <person name="Hayashi T."/>
            <person name="Toyoda A."/>
            <person name="Oliveira C."/>
            <person name="Osipova E."/>
            <person name="Leigh N.D."/>
            <person name="Simon A."/>
            <person name="Yun M.H."/>
        </authorList>
    </citation>
    <scope>NUCLEOTIDE SEQUENCE</scope>
    <source>
        <strain evidence="1">20211129_DDA</strain>
        <tissue evidence="1">Liver</tissue>
    </source>
</reference>
<evidence type="ECO:0000313" key="1">
    <source>
        <dbReference type="EMBL" id="KAJ1186965.1"/>
    </source>
</evidence>